<comment type="caution">
    <text evidence="3">The sequence shown here is derived from an EMBL/GenBank/DDBJ whole genome shotgun (WGS) entry which is preliminary data.</text>
</comment>
<dbReference type="GO" id="GO:0016787">
    <property type="term" value="F:hydrolase activity"/>
    <property type="evidence" value="ECO:0007669"/>
    <property type="project" value="InterPro"/>
</dbReference>
<dbReference type="STRING" id="1184151.AW736_18965"/>
<feature type="domain" description="Calcineurin-like phosphoesterase" evidence="2">
    <location>
        <begin position="86"/>
        <end position="304"/>
    </location>
</feature>
<dbReference type="SUPFAM" id="SSF56300">
    <property type="entry name" value="Metallo-dependent phosphatases"/>
    <property type="match status" value="1"/>
</dbReference>
<dbReference type="Pfam" id="PF00149">
    <property type="entry name" value="Metallophos"/>
    <property type="match status" value="1"/>
</dbReference>
<organism evidence="3 4">
    <name type="scientific">Termitidicoccus mucosus</name>
    <dbReference type="NCBI Taxonomy" id="1184151"/>
    <lineage>
        <taxon>Bacteria</taxon>
        <taxon>Pseudomonadati</taxon>
        <taxon>Verrucomicrobiota</taxon>
        <taxon>Opitutia</taxon>
        <taxon>Opitutales</taxon>
        <taxon>Opitutaceae</taxon>
        <taxon>Termitidicoccus</taxon>
    </lineage>
</organism>
<dbReference type="InterPro" id="IPR029052">
    <property type="entry name" value="Metallo-depent_PP-like"/>
</dbReference>
<sequence>MLHIDTANQLALASTHSSSAKKRPALTITYDARPANRAPDADDLAAARDTPSSSNISLRANDPDGDPLSVTFHARRRTDTARDFSIIVLPDTQYYTHIPYRYGGSPEMFYAQTDWIIRYARPLNIAAVLHLGDISDQGDFDRQEWIYAAKAMYPLGDPAATGRPDGIPYILAIGNHDQRDESKNWGGPAHLFNEYFGVKHFSQKGYYGGHFGSDNNNYYIAFDSGPEKFIVLSLEYDFDKRNSKVLQWADGVLKKHAGRRAIIITHATIHPGSVQANFCTDGGGPAYEGLKNNPNLMLIIGGHITGEGRRTDTYNGSTVHSILMDFQFDGDGGNGLLGILTLSPRTNKIHVSTYSPHAKSGRLDSSANYTLDYDFGAKIEPFAKVGAAEVAAGATATCRLENMDATATYEWQAEISDQGKTTRTPARPIPPAKAEK</sequence>
<evidence type="ECO:0000313" key="4">
    <source>
        <dbReference type="Proteomes" id="UP000078486"/>
    </source>
</evidence>
<keyword evidence="4" id="KW-1185">Reference proteome</keyword>
<protein>
    <recommendedName>
        <fullName evidence="2">Calcineurin-like phosphoesterase domain-containing protein</fullName>
    </recommendedName>
</protein>
<proteinExistence type="predicted"/>
<feature type="compositionally biased region" description="Pro residues" evidence="1">
    <location>
        <begin position="427"/>
        <end position="436"/>
    </location>
</feature>
<evidence type="ECO:0000259" key="2">
    <source>
        <dbReference type="Pfam" id="PF00149"/>
    </source>
</evidence>
<dbReference type="Gene3D" id="3.60.21.10">
    <property type="match status" value="1"/>
</dbReference>
<reference evidence="3 4" key="1">
    <citation type="submission" date="2016-01" db="EMBL/GenBank/DDBJ databases">
        <title>High potential of lignocellulose degradation of a new Verrucomicrobia species.</title>
        <authorList>
            <person name="Wang Y."/>
            <person name="Shi Y."/>
            <person name="Qiu Z."/>
            <person name="Liu S."/>
            <person name="Yang H."/>
        </authorList>
    </citation>
    <scope>NUCLEOTIDE SEQUENCE [LARGE SCALE GENOMIC DNA]</scope>
    <source>
        <strain evidence="3 4">TSB47</strain>
    </source>
</reference>
<evidence type="ECO:0000313" key="3">
    <source>
        <dbReference type="EMBL" id="OAM88399.1"/>
    </source>
</evidence>
<dbReference type="EMBL" id="LRRQ01000136">
    <property type="protein sequence ID" value="OAM88399.1"/>
    <property type="molecule type" value="Genomic_DNA"/>
</dbReference>
<feature type="region of interest" description="Disordered" evidence="1">
    <location>
        <begin position="414"/>
        <end position="436"/>
    </location>
</feature>
<dbReference type="PANTHER" id="PTHR43143">
    <property type="entry name" value="METALLOPHOSPHOESTERASE, CALCINEURIN SUPERFAMILY"/>
    <property type="match status" value="1"/>
</dbReference>
<feature type="region of interest" description="Disordered" evidence="1">
    <location>
        <begin position="37"/>
        <end position="69"/>
    </location>
</feature>
<dbReference type="PANTHER" id="PTHR43143:SF5">
    <property type="entry name" value="SECRETED PROTEIN"/>
    <property type="match status" value="1"/>
</dbReference>
<dbReference type="AlphaFoldDB" id="A0A178IH39"/>
<accession>A0A178IH39</accession>
<evidence type="ECO:0000256" key="1">
    <source>
        <dbReference type="SAM" id="MobiDB-lite"/>
    </source>
</evidence>
<gene>
    <name evidence="3" type="ORF">AW736_18965</name>
</gene>
<dbReference type="RefSeq" id="WP_068771869.1">
    <property type="nucleotide sequence ID" value="NZ_KV441842.1"/>
</dbReference>
<name>A0A178IH39_9BACT</name>
<dbReference type="Proteomes" id="UP000078486">
    <property type="component" value="Unassembled WGS sequence"/>
</dbReference>
<dbReference type="InterPro" id="IPR004843">
    <property type="entry name" value="Calcineurin-like_PHP"/>
</dbReference>
<dbReference type="InterPro" id="IPR051918">
    <property type="entry name" value="STPP_CPPED1"/>
</dbReference>
<dbReference type="OrthoDB" id="184201at2"/>